<evidence type="ECO:0000313" key="3">
    <source>
        <dbReference type="Proteomes" id="UP000502041"/>
    </source>
</evidence>
<dbReference type="Proteomes" id="UP000502041">
    <property type="component" value="Chromosome"/>
</dbReference>
<dbReference type="InterPro" id="IPR052340">
    <property type="entry name" value="RNase_Y/CdgJ"/>
</dbReference>
<gene>
    <name evidence="2" type="primary">cdgJ_2</name>
    <name evidence="2" type="ORF">HC248_03263</name>
</gene>
<dbReference type="Pfam" id="PF08668">
    <property type="entry name" value="HDOD"/>
    <property type="match status" value="1"/>
</dbReference>
<organism evidence="2 3">
    <name type="scientific">Polaromonas vacuolata</name>
    <dbReference type="NCBI Taxonomy" id="37448"/>
    <lineage>
        <taxon>Bacteria</taxon>
        <taxon>Pseudomonadati</taxon>
        <taxon>Pseudomonadota</taxon>
        <taxon>Betaproteobacteria</taxon>
        <taxon>Burkholderiales</taxon>
        <taxon>Comamonadaceae</taxon>
        <taxon>Polaromonas</taxon>
    </lineage>
</organism>
<dbReference type="GO" id="GO:0071111">
    <property type="term" value="F:cyclic-guanylate-specific phosphodiesterase activity"/>
    <property type="evidence" value="ECO:0007669"/>
    <property type="project" value="UniProtKB-EC"/>
</dbReference>
<proteinExistence type="predicted"/>
<keyword evidence="2" id="KW-0378">Hydrolase</keyword>
<dbReference type="EMBL" id="CP051461">
    <property type="protein sequence ID" value="QJC57931.1"/>
    <property type="molecule type" value="Genomic_DNA"/>
</dbReference>
<dbReference type="AlphaFoldDB" id="A0A6H2HDG8"/>
<dbReference type="Gene3D" id="1.10.3210.10">
    <property type="entry name" value="Hypothetical protein af1432"/>
    <property type="match status" value="1"/>
</dbReference>
<dbReference type="SUPFAM" id="SSF109604">
    <property type="entry name" value="HD-domain/PDEase-like"/>
    <property type="match status" value="1"/>
</dbReference>
<evidence type="ECO:0000259" key="1">
    <source>
        <dbReference type="PROSITE" id="PS51833"/>
    </source>
</evidence>
<accession>A0A6H2HDG8</accession>
<dbReference type="RefSeq" id="WP_168923379.1">
    <property type="nucleotide sequence ID" value="NZ_CP051461.1"/>
</dbReference>
<feature type="domain" description="HDOD" evidence="1">
    <location>
        <begin position="194"/>
        <end position="389"/>
    </location>
</feature>
<sequence>MIENNYLVRLPLLDPKQNVVGYKLAWQKHSLSEGDVQSPKLLNFVAQHIDTAKLGFLFLDASPAVFGAAALNALPPADTVLMLNCADLVDEDHLARATLLRSRGFKLALCDADLVFLETDEVVLSLITHLKIDSAHPDLLAMTQLAKNRKIALTVVVDQLPSWQAFDARARVGVSGFFKNLCATPRLLNPDQKLSWQAILLLQLMQLVQDNADIQHLEKLLNQDASIAERLLGHLNSARFGLGGHIASVRQAVTMLGYKPLFRWLSLLLVTTCTSGFCPAMLQTAIIRGRFIELLGQGRLPKSEVDSLFIVGIFSLLDQLLEIPVDEIFSHVVLPDTVLQALRSYDGVYGPYLALAVACESEDGDVATMAKAMGMDAERINQAHFAAIVWAQSIKL</sequence>
<reference evidence="2 3" key="1">
    <citation type="submission" date="2020-04" db="EMBL/GenBank/DDBJ databases">
        <title>Complete genome of a Psychrophilic, Marine, Gas Vacuolate Bacterium Polaromonas vacuolata KCTC 22033T.</title>
        <authorList>
            <person name="Hwang K."/>
            <person name="Kim K.M."/>
        </authorList>
    </citation>
    <scope>NUCLEOTIDE SEQUENCE [LARGE SCALE GENOMIC DNA]</scope>
    <source>
        <strain evidence="2 3">KCTC 22033</strain>
    </source>
</reference>
<dbReference type="PANTHER" id="PTHR33525">
    <property type="match status" value="1"/>
</dbReference>
<dbReference type="PROSITE" id="PS51833">
    <property type="entry name" value="HDOD"/>
    <property type="match status" value="1"/>
</dbReference>
<dbReference type="EC" id="3.1.4.52" evidence="2"/>
<evidence type="ECO:0000313" key="2">
    <source>
        <dbReference type="EMBL" id="QJC57931.1"/>
    </source>
</evidence>
<dbReference type="PANTHER" id="PTHR33525:SF4">
    <property type="entry name" value="CYCLIC DI-GMP PHOSPHODIESTERASE CDGJ"/>
    <property type="match status" value="1"/>
</dbReference>
<protein>
    <submittedName>
        <fullName evidence="2">Cyclic di-GMP phosphodiesterase CdgJ</fullName>
        <ecNumber evidence="2">3.1.4.52</ecNumber>
    </submittedName>
</protein>
<name>A0A6H2HDG8_9BURK</name>
<dbReference type="InterPro" id="IPR013976">
    <property type="entry name" value="HDOD"/>
</dbReference>
<keyword evidence="3" id="KW-1185">Reference proteome</keyword>
<dbReference type="KEGG" id="pvac:HC248_03263"/>